<evidence type="ECO:0000256" key="2">
    <source>
        <dbReference type="ARBA" id="ARBA00022692"/>
    </source>
</evidence>
<dbReference type="Gene3D" id="1.20.120.1630">
    <property type="match status" value="1"/>
</dbReference>
<feature type="transmembrane region" description="Helical" evidence="5">
    <location>
        <begin position="32"/>
        <end position="51"/>
    </location>
</feature>
<protein>
    <submittedName>
        <fullName evidence="6">Isoprenylcysteine carboxyl methyltransferase</fullName>
    </submittedName>
</protein>
<keyword evidence="6" id="KW-0808">Transferase</keyword>
<dbReference type="InterPro" id="IPR007318">
    <property type="entry name" value="Phopholipid_MeTrfase"/>
</dbReference>
<dbReference type="GeneID" id="69972807"/>
<gene>
    <name evidence="6" type="ORF">K788_0007603</name>
</gene>
<reference evidence="6 7" key="1">
    <citation type="journal article" date="2014" name="Genome Announc.">
        <title>Draft Genome Sequence of the Haloacid-Degrading Burkholderia caribensis Strain MBA4.</title>
        <authorList>
            <person name="Pan Y."/>
            <person name="Kong K.F."/>
            <person name="Tsang J.S."/>
        </authorList>
    </citation>
    <scope>NUCLEOTIDE SEQUENCE [LARGE SCALE GENOMIC DNA]</scope>
    <source>
        <strain evidence="6 7">MBA4</strain>
    </source>
</reference>
<keyword evidence="6" id="KW-0489">Methyltransferase</keyword>
<comment type="subcellular location">
    <subcellularLocation>
        <location evidence="1">Endomembrane system</location>
        <topology evidence="1">Multi-pass membrane protein</topology>
    </subcellularLocation>
</comment>
<dbReference type="GO" id="GO:0008168">
    <property type="term" value="F:methyltransferase activity"/>
    <property type="evidence" value="ECO:0007669"/>
    <property type="project" value="UniProtKB-KW"/>
</dbReference>
<dbReference type="Proteomes" id="UP000019146">
    <property type="component" value="Chromosome 2"/>
</dbReference>
<dbReference type="GO" id="GO:0012505">
    <property type="term" value="C:endomembrane system"/>
    <property type="evidence" value="ECO:0007669"/>
    <property type="project" value="UniProtKB-SubCell"/>
</dbReference>
<keyword evidence="3 5" id="KW-1133">Transmembrane helix</keyword>
<dbReference type="GO" id="GO:0032259">
    <property type="term" value="P:methylation"/>
    <property type="evidence" value="ECO:0007669"/>
    <property type="project" value="UniProtKB-KW"/>
</dbReference>
<evidence type="ECO:0000256" key="1">
    <source>
        <dbReference type="ARBA" id="ARBA00004127"/>
    </source>
</evidence>
<sequence length="225" mass="24687">MIARLIVQTVLWLAGMGAVLFGAAGTLAWPGAWAYLFELGALGLWVGVWLARHDPALLAERLGSFIQRGQGAWDKFFMVCVAVAWCGWLVLMGLDARRFDGSSMHPSLQVVGVLAILVSMVAMRAVFRANSYAAPVVKIMAERGHKVSDSGPYAYVRHPMYAWAILFLLGTPLLLGSFWGLACVPGLVAGLGYRAVLEERMLCAQLAGYAEYAARVRYRFVPYVW</sequence>
<dbReference type="RefSeq" id="WP_035996631.1">
    <property type="nucleotide sequence ID" value="NZ_CP012747.1"/>
</dbReference>
<keyword evidence="4 5" id="KW-0472">Membrane</keyword>
<dbReference type="EMBL" id="CP012747">
    <property type="protein sequence ID" value="ALL69212.1"/>
    <property type="molecule type" value="Genomic_DNA"/>
</dbReference>
<dbReference type="AlphaFoldDB" id="A0A0P0RKF2"/>
<evidence type="ECO:0000256" key="4">
    <source>
        <dbReference type="ARBA" id="ARBA00023136"/>
    </source>
</evidence>
<organism evidence="6 7">
    <name type="scientific">Paraburkholderia caribensis MBA4</name>
    <dbReference type="NCBI Taxonomy" id="1323664"/>
    <lineage>
        <taxon>Bacteria</taxon>
        <taxon>Pseudomonadati</taxon>
        <taxon>Pseudomonadota</taxon>
        <taxon>Betaproteobacteria</taxon>
        <taxon>Burkholderiales</taxon>
        <taxon>Burkholderiaceae</taxon>
        <taxon>Paraburkholderia</taxon>
    </lineage>
</organism>
<dbReference type="PANTHER" id="PTHR43847">
    <property type="entry name" value="BLL3993 PROTEIN"/>
    <property type="match status" value="1"/>
</dbReference>
<feature type="transmembrane region" description="Helical" evidence="5">
    <location>
        <begin position="106"/>
        <end position="127"/>
    </location>
</feature>
<accession>A0A0P0RKF2</accession>
<feature type="transmembrane region" description="Helical" evidence="5">
    <location>
        <begin position="160"/>
        <end position="181"/>
    </location>
</feature>
<evidence type="ECO:0000313" key="6">
    <source>
        <dbReference type="EMBL" id="ALL69212.1"/>
    </source>
</evidence>
<dbReference type="KEGG" id="bcai:K788_0007603"/>
<name>A0A0P0RKF2_9BURK</name>
<evidence type="ECO:0000256" key="5">
    <source>
        <dbReference type="SAM" id="Phobius"/>
    </source>
</evidence>
<feature type="transmembrane region" description="Helical" evidence="5">
    <location>
        <begin position="72"/>
        <end position="94"/>
    </location>
</feature>
<keyword evidence="2 5" id="KW-0812">Transmembrane</keyword>
<evidence type="ECO:0000256" key="3">
    <source>
        <dbReference type="ARBA" id="ARBA00022989"/>
    </source>
</evidence>
<proteinExistence type="predicted"/>
<dbReference type="PANTHER" id="PTHR43847:SF1">
    <property type="entry name" value="BLL3993 PROTEIN"/>
    <property type="match status" value="1"/>
</dbReference>
<dbReference type="InterPro" id="IPR052527">
    <property type="entry name" value="Metal_cation-efflux_comp"/>
</dbReference>
<dbReference type="Pfam" id="PF04191">
    <property type="entry name" value="PEMT"/>
    <property type="match status" value="1"/>
</dbReference>
<evidence type="ECO:0000313" key="7">
    <source>
        <dbReference type="Proteomes" id="UP000019146"/>
    </source>
</evidence>